<dbReference type="Proteomes" id="UP000604046">
    <property type="component" value="Unassembled WGS sequence"/>
</dbReference>
<sequence length="200" mass="21210">MPTLRVVLARINAGTKWIVSGAVLGVLLWRRHDATCWALLGSVLAAANCKLWKILLKQSRPAGAPKLDPGMPSSHAQSLGFLSSYAALDLILPFDDSGVRLWQPGVSRSLAAAGILGSAMGFTWLRVTLGFHTSAQVTVGFGLGVASAALWQLLYGSVYLPALAADATGRLRLGLYAATAFAATVFAIKVLRDRHSEKEP</sequence>
<keyword evidence="2" id="KW-0812">Transmembrane</keyword>
<dbReference type="PANTHER" id="PTHR11247">
    <property type="entry name" value="PALMITOYL-PROTEIN THIOESTERASE/DOLICHYLDIPHOSPHATASE 1"/>
    <property type="match status" value="1"/>
</dbReference>
<keyword evidence="2" id="KW-1133">Transmembrane helix</keyword>
<gene>
    <name evidence="4" type="primary">LPPE2</name>
    <name evidence="4" type="ORF">SNAT2548_LOCUS6133</name>
</gene>
<evidence type="ECO:0000256" key="2">
    <source>
        <dbReference type="SAM" id="Phobius"/>
    </source>
</evidence>
<evidence type="ECO:0000313" key="4">
    <source>
        <dbReference type="EMBL" id="CAE7202434.1"/>
    </source>
</evidence>
<name>A0A812J868_9DINO</name>
<dbReference type="SUPFAM" id="SSF48317">
    <property type="entry name" value="Acid phosphatase/Vanadium-dependent haloperoxidase"/>
    <property type="match status" value="1"/>
</dbReference>
<dbReference type="GO" id="GO:0008610">
    <property type="term" value="P:lipid biosynthetic process"/>
    <property type="evidence" value="ECO:0007669"/>
    <property type="project" value="TreeGrafter"/>
</dbReference>
<dbReference type="Gene3D" id="1.20.144.10">
    <property type="entry name" value="Phosphatidic acid phosphatase type 2/haloperoxidase"/>
    <property type="match status" value="1"/>
</dbReference>
<dbReference type="GO" id="GO:0006487">
    <property type="term" value="P:protein N-linked glycosylation"/>
    <property type="evidence" value="ECO:0007669"/>
    <property type="project" value="TreeGrafter"/>
</dbReference>
<proteinExistence type="predicted"/>
<keyword evidence="2" id="KW-0472">Membrane</keyword>
<dbReference type="PANTHER" id="PTHR11247:SF40">
    <property type="entry name" value="LIPID PHOSPHATE PHOSPHATASE EPSILON 1, CHLOROPLASTIC"/>
    <property type="match status" value="1"/>
</dbReference>
<keyword evidence="5" id="KW-1185">Reference proteome</keyword>
<feature type="transmembrane region" description="Helical" evidence="2">
    <location>
        <begin position="106"/>
        <end position="125"/>
    </location>
</feature>
<dbReference type="GO" id="GO:0005789">
    <property type="term" value="C:endoplasmic reticulum membrane"/>
    <property type="evidence" value="ECO:0007669"/>
    <property type="project" value="TreeGrafter"/>
</dbReference>
<comment type="caution">
    <text evidence="4">The sequence shown here is derived from an EMBL/GenBank/DDBJ whole genome shotgun (WGS) entry which is preliminary data.</text>
</comment>
<evidence type="ECO:0000313" key="5">
    <source>
        <dbReference type="Proteomes" id="UP000604046"/>
    </source>
</evidence>
<keyword evidence="1" id="KW-0378">Hydrolase</keyword>
<dbReference type="InterPro" id="IPR036938">
    <property type="entry name" value="PAP2/HPO_sf"/>
</dbReference>
<organism evidence="4 5">
    <name type="scientific">Symbiodinium natans</name>
    <dbReference type="NCBI Taxonomy" id="878477"/>
    <lineage>
        <taxon>Eukaryota</taxon>
        <taxon>Sar</taxon>
        <taxon>Alveolata</taxon>
        <taxon>Dinophyceae</taxon>
        <taxon>Suessiales</taxon>
        <taxon>Symbiodiniaceae</taxon>
        <taxon>Symbiodinium</taxon>
    </lineage>
</organism>
<accession>A0A812J868</accession>
<reference evidence="4" key="1">
    <citation type="submission" date="2021-02" db="EMBL/GenBank/DDBJ databases">
        <authorList>
            <person name="Dougan E. K."/>
            <person name="Rhodes N."/>
            <person name="Thang M."/>
            <person name="Chan C."/>
        </authorList>
    </citation>
    <scope>NUCLEOTIDE SEQUENCE</scope>
</reference>
<feature type="transmembrane region" description="Helical" evidence="2">
    <location>
        <begin position="137"/>
        <end position="154"/>
    </location>
</feature>
<dbReference type="OrthoDB" id="302705at2759"/>
<dbReference type="Pfam" id="PF01569">
    <property type="entry name" value="PAP2"/>
    <property type="match status" value="1"/>
</dbReference>
<dbReference type="InterPro" id="IPR000326">
    <property type="entry name" value="PAP2/HPO"/>
</dbReference>
<feature type="transmembrane region" description="Helical" evidence="2">
    <location>
        <begin position="7"/>
        <end position="29"/>
    </location>
</feature>
<dbReference type="AlphaFoldDB" id="A0A812J868"/>
<dbReference type="EMBL" id="CAJNDS010000402">
    <property type="protein sequence ID" value="CAE7202434.1"/>
    <property type="molecule type" value="Genomic_DNA"/>
</dbReference>
<protein>
    <submittedName>
        <fullName evidence="4">LPPE2 protein</fullName>
    </submittedName>
</protein>
<evidence type="ECO:0000259" key="3">
    <source>
        <dbReference type="Pfam" id="PF01569"/>
    </source>
</evidence>
<feature type="domain" description="Phosphatidic acid phosphatase type 2/haloperoxidase" evidence="3">
    <location>
        <begin position="63"/>
        <end position="151"/>
    </location>
</feature>
<dbReference type="GO" id="GO:0047874">
    <property type="term" value="F:dolichyldiphosphatase activity"/>
    <property type="evidence" value="ECO:0007669"/>
    <property type="project" value="TreeGrafter"/>
</dbReference>
<feature type="transmembrane region" description="Helical" evidence="2">
    <location>
        <begin position="35"/>
        <end position="55"/>
    </location>
</feature>
<evidence type="ECO:0000256" key="1">
    <source>
        <dbReference type="ARBA" id="ARBA00022801"/>
    </source>
</evidence>
<feature type="transmembrane region" description="Helical" evidence="2">
    <location>
        <begin position="174"/>
        <end position="191"/>
    </location>
</feature>